<dbReference type="Proteomes" id="UP000193749">
    <property type="component" value="Unassembled WGS sequence"/>
</dbReference>
<feature type="transmembrane region" description="Helical" evidence="8">
    <location>
        <begin position="456"/>
        <end position="475"/>
    </location>
</feature>
<dbReference type="PANTHER" id="PTHR30472:SF37">
    <property type="entry name" value="FE(3+) DICITRATE TRANSPORT SYSTEM PERMEASE PROTEIN FECD-RELATED"/>
    <property type="match status" value="1"/>
</dbReference>
<evidence type="ECO:0000256" key="8">
    <source>
        <dbReference type="SAM" id="Phobius"/>
    </source>
</evidence>
<dbReference type="InterPro" id="IPR000522">
    <property type="entry name" value="ABC_transptr_permease_BtuC"/>
</dbReference>
<dbReference type="GO" id="GO:0005886">
    <property type="term" value="C:plasma membrane"/>
    <property type="evidence" value="ECO:0007669"/>
    <property type="project" value="UniProtKB-SubCell"/>
</dbReference>
<feature type="transmembrane region" description="Helical" evidence="8">
    <location>
        <begin position="487"/>
        <end position="505"/>
    </location>
</feature>
<evidence type="ECO:0000256" key="7">
    <source>
        <dbReference type="ARBA" id="ARBA00023136"/>
    </source>
</evidence>
<feature type="transmembrane region" description="Helical" evidence="8">
    <location>
        <begin position="357"/>
        <end position="378"/>
    </location>
</feature>
<dbReference type="GO" id="GO:0033214">
    <property type="term" value="P:siderophore-iron import into cell"/>
    <property type="evidence" value="ECO:0007669"/>
    <property type="project" value="TreeGrafter"/>
</dbReference>
<dbReference type="EMBL" id="MLJI01000002">
    <property type="protein sequence ID" value="ORM89964.1"/>
    <property type="molecule type" value="Genomic_DNA"/>
</dbReference>
<comment type="similarity">
    <text evidence="2">Belongs to the binding-protein-dependent transport system permease family. FecCD subfamily.</text>
</comment>
<feature type="transmembrane region" description="Helical" evidence="8">
    <location>
        <begin position="645"/>
        <end position="664"/>
    </location>
</feature>
<evidence type="ECO:0008006" key="11">
    <source>
        <dbReference type="Google" id="ProtNLM"/>
    </source>
</evidence>
<feature type="transmembrane region" description="Helical" evidence="8">
    <location>
        <begin position="432"/>
        <end position="450"/>
    </location>
</feature>
<feature type="transmembrane region" description="Helical" evidence="8">
    <location>
        <begin position="305"/>
        <end position="328"/>
    </location>
</feature>
<feature type="transmembrane region" description="Helical" evidence="8">
    <location>
        <begin position="147"/>
        <end position="173"/>
    </location>
</feature>
<feature type="transmembrane region" description="Helical" evidence="8">
    <location>
        <begin position="12"/>
        <end position="31"/>
    </location>
</feature>
<dbReference type="STRING" id="55209.HA50_25615"/>
<dbReference type="InterPro" id="IPR037294">
    <property type="entry name" value="ABC_BtuC-like"/>
</dbReference>
<keyword evidence="5 8" id="KW-0812">Transmembrane</keyword>
<feature type="transmembrane region" description="Helical" evidence="8">
    <location>
        <begin position="575"/>
        <end position="602"/>
    </location>
</feature>
<dbReference type="NCBIfam" id="NF007866">
    <property type="entry name" value="PRK10577.1-2"/>
    <property type="match status" value="1"/>
</dbReference>
<organism evidence="9 10">
    <name type="scientific">Pantoea cypripedii</name>
    <name type="common">Pectobacterium cypripedii</name>
    <name type="synonym">Erwinia cypripedii</name>
    <dbReference type="NCBI Taxonomy" id="55209"/>
    <lineage>
        <taxon>Bacteria</taxon>
        <taxon>Pseudomonadati</taxon>
        <taxon>Pseudomonadota</taxon>
        <taxon>Gammaproteobacteria</taxon>
        <taxon>Enterobacterales</taxon>
        <taxon>Erwiniaceae</taxon>
        <taxon>Pantoea</taxon>
    </lineage>
</organism>
<feature type="transmembrane region" description="Helical" evidence="8">
    <location>
        <begin position="534"/>
        <end position="555"/>
    </location>
</feature>
<feature type="transmembrane region" description="Helical" evidence="8">
    <location>
        <begin position="123"/>
        <end position="141"/>
    </location>
</feature>
<proteinExistence type="inferred from homology"/>
<feature type="transmembrane region" description="Helical" evidence="8">
    <location>
        <begin position="37"/>
        <end position="58"/>
    </location>
</feature>
<comment type="subcellular location">
    <subcellularLocation>
        <location evidence="1">Cell membrane</location>
        <topology evidence="1">Multi-pass membrane protein</topology>
    </subcellularLocation>
</comment>
<dbReference type="Gene3D" id="1.10.3470.10">
    <property type="entry name" value="ABC transporter involved in vitamin B12 uptake, BtuC"/>
    <property type="match status" value="2"/>
</dbReference>
<feature type="transmembrane region" description="Helical" evidence="8">
    <location>
        <begin position="65"/>
        <end position="82"/>
    </location>
</feature>
<feature type="transmembrane region" description="Helical" evidence="8">
    <location>
        <begin position="398"/>
        <end position="420"/>
    </location>
</feature>
<evidence type="ECO:0000256" key="4">
    <source>
        <dbReference type="ARBA" id="ARBA00022475"/>
    </source>
</evidence>
<keyword evidence="7 8" id="KW-0472">Membrane</keyword>
<keyword evidence="6 8" id="KW-1133">Transmembrane helix</keyword>
<keyword evidence="10" id="KW-1185">Reference proteome</keyword>
<evidence type="ECO:0000256" key="1">
    <source>
        <dbReference type="ARBA" id="ARBA00004651"/>
    </source>
</evidence>
<evidence type="ECO:0000313" key="10">
    <source>
        <dbReference type="Proteomes" id="UP000193749"/>
    </source>
</evidence>
<dbReference type="AlphaFoldDB" id="A0A1X1EMG6"/>
<evidence type="ECO:0000256" key="3">
    <source>
        <dbReference type="ARBA" id="ARBA00022448"/>
    </source>
</evidence>
<keyword evidence="3" id="KW-0813">Transport</keyword>
<dbReference type="SUPFAM" id="SSF81345">
    <property type="entry name" value="ABC transporter involved in vitamin B12 uptake, BtuC"/>
    <property type="match status" value="2"/>
</dbReference>
<dbReference type="CDD" id="cd06550">
    <property type="entry name" value="TM_ABC_iron-siderophores_like"/>
    <property type="match status" value="2"/>
</dbReference>
<dbReference type="GO" id="GO:0022857">
    <property type="term" value="F:transmembrane transporter activity"/>
    <property type="evidence" value="ECO:0007669"/>
    <property type="project" value="InterPro"/>
</dbReference>
<accession>A0A1X1EMG6</accession>
<evidence type="ECO:0000256" key="6">
    <source>
        <dbReference type="ARBA" id="ARBA00022989"/>
    </source>
</evidence>
<evidence type="ECO:0000256" key="5">
    <source>
        <dbReference type="ARBA" id="ARBA00022692"/>
    </source>
</evidence>
<name>A0A1X1EMG6_PANCY</name>
<dbReference type="Pfam" id="PF01032">
    <property type="entry name" value="FecCD"/>
    <property type="match status" value="2"/>
</dbReference>
<feature type="transmembrane region" description="Helical" evidence="8">
    <location>
        <begin position="281"/>
        <end position="299"/>
    </location>
</feature>
<comment type="caution">
    <text evidence="9">The sequence shown here is derived from an EMBL/GenBank/DDBJ whole genome shotgun (WGS) entry which is preliminary data.</text>
</comment>
<feature type="transmembrane region" description="Helical" evidence="8">
    <location>
        <begin position="194"/>
        <end position="213"/>
    </location>
</feature>
<evidence type="ECO:0000256" key="2">
    <source>
        <dbReference type="ARBA" id="ARBA00007935"/>
    </source>
</evidence>
<keyword evidence="4" id="KW-1003">Cell membrane</keyword>
<dbReference type="PANTHER" id="PTHR30472">
    <property type="entry name" value="FERRIC ENTEROBACTIN TRANSPORT SYSTEM PERMEASE PROTEIN"/>
    <property type="match status" value="1"/>
</dbReference>
<gene>
    <name evidence="9" type="ORF">HA50_25615</name>
</gene>
<protein>
    <recommendedName>
        <fullName evidence="11">Fe3+-hydroxamate ABC transporter permease FhuB</fullName>
    </recommendedName>
</protein>
<reference evidence="9 10" key="1">
    <citation type="journal article" date="2017" name="Antonie Van Leeuwenhoek">
        <title>Phylogenomic resolution of the bacterial genus Pantoea and its relationship with Erwinia and Tatumella.</title>
        <authorList>
            <person name="Palmer M."/>
            <person name="Steenkamp E.T."/>
            <person name="Coetzee M.P."/>
            <person name="Chan W.Y."/>
            <person name="van Zyl E."/>
            <person name="De Maayer P."/>
            <person name="Coutinho T.A."/>
            <person name="Blom J."/>
            <person name="Smits T.H."/>
            <person name="Duffy B."/>
            <person name="Venter S.N."/>
        </authorList>
    </citation>
    <scope>NUCLEOTIDE SEQUENCE [LARGE SCALE GENOMIC DNA]</scope>
    <source>
        <strain evidence="9 10">LMG 2657</strain>
    </source>
</reference>
<evidence type="ECO:0000313" key="9">
    <source>
        <dbReference type="EMBL" id="ORM89964.1"/>
    </source>
</evidence>
<sequence>MLLGKFMKRPVAIFIIFMVCALAAVLFWLRVSHYLPLSLWYAALVTPRPDSIGVLIFLYNDLPRLAMAGICGAGLAFSGVVSQQMLRNPLAEPMTLGIASGSYLVLSLVTVFFPVLFIAGREWVAFVGGGLALCFVMLIALRQRTSGVSLILAGMILNLCCSAVGVILAILYFRQLSFMALWGGGSLAQYDWRSTTQLFLHLLPCIGFCLLFARPMGIYGTGDVQAKNLGISVPWLLAATMGAVLLITALIVSSVGIIGFVGLGAPHLARLAGARRLRDRLLWASVLGMVLLWLADELARRLSGLWGLMIPVGAVTTLLGAPVILGYLSRAKTSVMPRETRVLPAMTVPAEKKKSRWALLTSNLVCLLVLSLVFLVLGKGLHGWQLEFPWHSAPRVSLRLIQLTAAISVGVLLAIAGGIIQNLSGNTMASPDLLGITAGGALGITATLFLSPANTGNIVMGCALGCGAVLLLLLLLGRRSHYAPETLLLAGVSLTLILQAVSTVVMASGDLRVMQLFSLLIGSTYSVRPHQAEIVLLSAIALVAILPLIQRWLVILPLGAQVAYGLGINIRFARLVLWLLSASATAMATMIVGPLSFIGLVAPHMARMQGADKPLPFLLTSASFGALLMLAADWMGRWMLFPREIATGAIASLTGGIYLVIIMLRGRRAA</sequence>
<feature type="transmembrane region" description="Helical" evidence="8">
    <location>
        <begin position="233"/>
        <end position="261"/>
    </location>
</feature>
<feature type="transmembrane region" description="Helical" evidence="8">
    <location>
        <begin position="94"/>
        <end position="116"/>
    </location>
</feature>